<dbReference type="PANTHER" id="PTHR47890">
    <property type="entry name" value="LD24308P"/>
    <property type="match status" value="1"/>
</dbReference>
<dbReference type="PANTHER" id="PTHR47890:SF1">
    <property type="entry name" value="LD24308P"/>
    <property type="match status" value="1"/>
</dbReference>
<reference evidence="1" key="1">
    <citation type="submission" date="2021-01" db="UniProtKB">
        <authorList>
            <consortium name="EnsemblMetazoa"/>
        </authorList>
    </citation>
    <scope>IDENTIFICATION</scope>
</reference>
<evidence type="ECO:0000313" key="2">
    <source>
        <dbReference type="Proteomes" id="UP000002358"/>
    </source>
</evidence>
<dbReference type="Proteomes" id="UP000002358">
    <property type="component" value="Chromosome 1"/>
</dbReference>
<dbReference type="RefSeq" id="XP_016836948.1">
    <property type="nucleotide sequence ID" value="XM_016981459.2"/>
</dbReference>
<dbReference type="GeneID" id="107980549"/>
<evidence type="ECO:0000313" key="1">
    <source>
        <dbReference type="EnsemblMetazoa" id="XP_016836948"/>
    </source>
</evidence>
<accession>A0A7M7ILE6</accession>
<keyword evidence="2" id="KW-1185">Reference proteome</keyword>
<organism evidence="1 2">
    <name type="scientific">Nasonia vitripennis</name>
    <name type="common">Parasitic wasp</name>
    <dbReference type="NCBI Taxonomy" id="7425"/>
    <lineage>
        <taxon>Eukaryota</taxon>
        <taxon>Metazoa</taxon>
        <taxon>Ecdysozoa</taxon>
        <taxon>Arthropoda</taxon>
        <taxon>Hexapoda</taxon>
        <taxon>Insecta</taxon>
        <taxon>Pterygota</taxon>
        <taxon>Neoptera</taxon>
        <taxon>Endopterygota</taxon>
        <taxon>Hymenoptera</taxon>
        <taxon>Apocrita</taxon>
        <taxon>Proctotrupomorpha</taxon>
        <taxon>Chalcidoidea</taxon>
        <taxon>Pteromalidae</taxon>
        <taxon>Pteromalinae</taxon>
        <taxon>Nasonia</taxon>
    </lineage>
</organism>
<dbReference type="KEGG" id="nvi:107980549"/>
<proteinExistence type="predicted"/>
<name>A0A7M7ILE6_NASVI</name>
<dbReference type="EnsemblMetazoa" id="XM_016981459">
    <property type="protein sequence ID" value="XP_016836948"/>
    <property type="gene ID" value="LOC107980549"/>
</dbReference>
<protein>
    <submittedName>
        <fullName evidence="1">Uncharacterized protein</fullName>
    </submittedName>
</protein>
<sequence length="105" mass="11284">MVNNQKGFLKFAKSSLESDLGGSVVPFIDSQPITSTPAVLLSGAGLVYKGGRKSSGFITMKHLRVEPENSNALDKLIPRGLRQGVYDRLFEASESNEATGTLLLD</sequence>
<dbReference type="AlphaFoldDB" id="A0A7M7ILE6"/>
<dbReference type="InParanoid" id="A0A7M7ILE6"/>
<dbReference type="OrthoDB" id="7646902at2759"/>